<evidence type="ECO:0000313" key="3">
    <source>
        <dbReference type="Proteomes" id="UP001054837"/>
    </source>
</evidence>
<evidence type="ECO:0000313" key="1">
    <source>
        <dbReference type="EMBL" id="GIY60056.1"/>
    </source>
</evidence>
<keyword evidence="3" id="KW-1185">Reference proteome</keyword>
<dbReference type="EMBL" id="BPLQ01014291">
    <property type="protein sequence ID" value="GIY78925.1"/>
    <property type="molecule type" value="Genomic_DNA"/>
</dbReference>
<dbReference type="EMBL" id="BPLQ01011751">
    <property type="protein sequence ID" value="GIY60056.1"/>
    <property type="molecule type" value="Genomic_DNA"/>
</dbReference>
<comment type="caution">
    <text evidence="1">The sequence shown here is derived from an EMBL/GenBank/DDBJ whole genome shotgun (WGS) entry which is preliminary data.</text>
</comment>
<name>A0AAV4UQA9_9ARAC</name>
<organism evidence="1 3">
    <name type="scientific">Caerostris darwini</name>
    <dbReference type="NCBI Taxonomy" id="1538125"/>
    <lineage>
        <taxon>Eukaryota</taxon>
        <taxon>Metazoa</taxon>
        <taxon>Ecdysozoa</taxon>
        <taxon>Arthropoda</taxon>
        <taxon>Chelicerata</taxon>
        <taxon>Arachnida</taxon>
        <taxon>Araneae</taxon>
        <taxon>Araneomorphae</taxon>
        <taxon>Entelegynae</taxon>
        <taxon>Araneoidea</taxon>
        <taxon>Araneidae</taxon>
        <taxon>Caerostris</taxon>
    </lineage>
</organism>
<reference evidence="1 3" key="1">
    <citation type="submission" date="2021-06" db="EMBL/GenBank/DDBJ databases">
        <title>Caerostris darwini draft genome.</title>
        <authorList>
            <person name="Kono N."/>
            <person name="Arakawa K."/>
        </authorList>
    </citation>
    <scope>NUCLEOTIDE SEQUENCE [LARGE SCALE GENOMIC DNA]</scope>
</reference>
<dbReference type="Proteomes" id="UP001054837">
    <property type="component" value="Unassembled WGS sequence"/>
</dbReference>
<protein>
    <submittedName>
        <fullName evidence="1">Uncharacterized protein</fullName>
    </submittedName>
</protein>
<dbReference type="AlphaFoldDB" id="A0AAV4UQA9"/>
<proteinExistence type="predicted"/>
<gene>
    <name evidence="2" type="ORF">CDAR_165741</name>
    <name evidence="1" type="ORF">CDAR_38491</name>
</gene>
<accession>A0AAV4UQA9</accession>
<sequence length="96" mass="10867">METILIVHKPFIDIEQSLHSIPSRRKFLPFQRAAQKSLSSRERLNFALQISHQGAFLTISRSFHGSFCGAIQASSAFSLRGRCFPREMSLVCSTRP</sequence>
<evidence type="ECO:0000313" key="2">
    <source>
        <dbReference type="EMBL" id="GIY78925.1"/>
    </source>
</evidence>